<name>A0A518B864_9BACT</name>
<dbReference type="EMBL" id="CP036279">
    <property type="protein sequence ID" value="QDU63174.1"/>
    <property type="molecule type" value="Genomic_DNA"/>
</dbReference>
<evidence type="ECO:0000313" key="10">
    <source>
        <dbReference type="Proteomes" id="UP000317093"/>
    </source>
</evidence>
<evidence type="ECO:0000259" key="8">
    <source>
        <dbReference type="Pfam" id="PF02163"/>
    </source>
</evidence>
<sequence length="231" mass="25395">MPERFDANDEKPPATSSERWMLVVFSLILLGFFVADIAVNFQPIKLTALLFLLFWMPLVALHEAAHAVVAHALGWRVLKTVVGMGSVLGQWTIGGTSVELRMIPLVGFVRTVPTRIRQPNVENALIYFAGPGVELLLVAVIYAILGADLLRSSTDAWVITLQSLALAATVGGVLNLIPMPVREGDRSIPNDGLGIILSLLTPREQFEEMMKHRDEEAISEGRRSCRVGRFP</sequence>
<dbReference type="Proteomes" id="UP000317093">
    <property type="component" value="Chromosome"/>
</dbReference>
<comment type="cofactor">
    <cofactor evidence="1">
        <name>Zn(2+)</name>
        <dbReference type="ChEBI" id="CHEBI:29105"/>
    </cofactor>
</comment>
<proteinExistence type="inferred from homology"/>
<protein>
    <submittedName>
        <fullName evidence="9">Peptidase family M50</fullName>
    </submittedName>
</protein>
<dbReference type="RefSeq" id="WP_145260437.1">
    <property type="nucleotide sequence ID" value="NZ_CP036279.1"/>
</dbReference>
<dbReference type="AlphaFoldDB" id="A0A518B864"/>
<evidence type="ECO:0000256" key="2">
    <source>
        <dbReference type="ARBA" id="ARBA00004141"/>
    </source>
</evidence>
<evidence type="ECO:0000256" key="5">
    <source>
        <dbReference type="ARBA" id="ARBA00022989"/>
    </source>
</evidence>
<feature type="domain" description="Peptidase M50" evidence="8">
    <location>
        <begin position="51"/>
        <end position="145"/>
    </location>
</feature>
<keyword evidence="5 7" id="KW-1133">Transmembrane helix</keyword>
<feature type="transmembrane region" description="Helical" evidence="7">
    <location>
        <begin position="124"/>
        <end position="145"/>
    </location>
</feature>
<organism evidence="9 10">
    <name type="scientific">Kolteria novifilia</name>
    <dbReference type="NCBI Taxonomy" id="2527975"/>
    <lineage>
        <taxon>Bacteria</taxon>
        <taxon>Pseudomonadati</taxon>
        <taxon>Planctomycetota</taxon>
        <taxon>Planctomycetia</taxon>
        <taxon>Kolteriales</taxon>
        <taxon>Kolteriaceae</taxon>
        <taxon>Kolteria</taxon>
    </lineage>
</organism>
<feature type="transmembrane region" description="Helical" evidence="7">
    <location>
        <begin position="46"/>
        <end position="68"/>
    </location>
</feature>
<feature type="transmembrane region" description="Helical" evidence="7">
    <location>
        <begin position="157"/>
        <end position="177"/>
    </location>
</feature>
<reference evidence="9 10" key="1">
    <citation type="submission" date="2019-02" db="EMBL/GenBank/DDBJ databases">
        <title>Deep-cultivation of Planctomycetes and their phenomic and genomic characterization uncovers novel biology.</title>
        <authorList>
            <person name="Wiegand S."/>
            <person name="Jogler M."/>
            <person name="Boedeker C."/>
            <person name="Pinto D."/>
            <person name="Vollmers J."/>
            <person name="Rivas-Marin E."/>
            <person name="Kohn T."/>
            <person name="Peeters S.H."/>
            <person name="Heuer A."/>
            <person name="Rast P."/>
            <person name="Oberbeckmann S."/>
            <person name="Bunk B."/>
            <person name="Jeske O."/>
            <person name="Meyerdierks A."/>
            <person name="Storesund J.E."/>
            <person name="Kallscheuer N."/>
            <person name="Luecker S."/>
            <person name="Lage O.M."/>
            <person name="Pohl T."/>
            <person name="Merkel B.J."/>
            <person name="Hornburger P."/>
            <person name="Mueller R.-W."/>
            <person name="Bruemmer F."/>
            <person name="Labrenz M."/>
            <person name="Spormann A.M."/>
            <person name="Op den Camp H."/>
            <person name="Overmann J."/>
            <person name="Amann R."/>
            <person name="Jetten M.S.M."/>
            <person name="Mascher T."/>
            <person name="Medema M.H."/>
            <person name="Devos D.P."/>
            <person name="Kaster A.-K."/>
            <person name="Ovreas L."/>
            <person name="Rohde M."/>
            <person name="Galperin M.Y."/>
            <person name="Jogler C."/>
        </authorList>
    </citation>
    <scope>NUCLEOTIDE SEQUENCE [LARGE SCALE GENOMIC DNA]</scope>
    <source>
        <strain evidence="9 10">Pan216</strain>
    </source>
</reference>
<evidence type="ECO:0000256" key="1">
    <source>
        <dbReference type="ARBA" id="ARBA00001947"/>
    </source>
</evidence>
<dbReference type="GO" id="GO:0016020">
    <property type="term" value="C:membrane"/>
    <property type="evidence" value="ECO:0007669"/>
    <property type="project" value="UniProtKB-SubCell"/>
</dbReference>
<gene>
    <name evidence="9" type="ORF">Pan216_40490</name>
</gene>
<feature type="transmembrane region" description="Helical" evidence="7">
    <location>
        <begin position="20"/>
        <end position="39"/>
    </location>
</feature>
<keyword evidence="10" id="KW-1185">Reference proteome</keyword>
<evidence type="ECO:0000256" key="6">
    <source>
        <dbReference type="ARBA" id="ARBA00023136"/>
    </source>
</evidence>
<accession>A0A518B864</accession>
<comment type="similarity">
    <text evidence="3">Belongs to the peptidase M50B family.</text>
</comment>
<keyword evidence="4 7" id="KW-0812">Transmembrane</keyword>
<evidence type="ECO:0000256" key="4">
    <source>
        <dbReference type="ARBA" id="ARBA00022692"/>
    </source>
</evidence>
<evidence type="ECO:0000256" key="3">
    <source>
        <dbReference type="ARBA" id="ARBA00007931"/>
    </source>
</evidence>
<dbReference type="InterPro" id="IPR008915">
    <property type="entry name" value="Peptidase_M50"/>
</dbReference>
<keyword evidence="6 7" id="KW-0472">Membrane</keyword>
<evidence type="ECO:0000313" key="9">
    <source>
        <dbReference type="EMBL" id="QDU63174.1"/>
    </source>
</evidence>
<evidence type="ECO:0000256" key="7">
    <source>
        <dbReference type="SAM" id="Phobius"/>
    </source>
</evidence>
<dbReference type="Pfam" id="PF02163">
    <property type="entry name" value="Peptidase_M50"/>
    <property type="match status" value="1"/>
</dbReference>
<dbReference type="KEGG" id="knv:Pan216_40490"/>
<dbReference type="OrthoDB" id="9781963at2"/>
<comment type="subcellular location">
    <subcellularLocation>
        <location evidence="2">Membrane</location>
        <topology evidence="2">Multi-pass membrane protein</topology>
    </subcellularLocation>
</comment>
<feature type="transmembrane region" description="Helical" evidence="7">
    <location>
        <begin position="88"/>
        <end position="112"/>
    </location>
</feature>
<dbReference type="GO" id="GO:0006508">
    <property type="term" value="P:proteolysis"/>
    <property type="evidence" value="ECO:0007669"/>
    <property type="project" value="InterPro"/>
</dbReference>